<name>A0A0F3IL74_9GAMM</name>
<evidence type="ECO:0000256" key="1">
    <source>
        <dbReference type="SAM" id="Phobius"/>
    </source>
</evidence>
<sequence length="100" mass="11413">MLNYSLYCFWISGGPPNDYPEAWYQQGIISGWYSITLLVSAIFAQFTLKQIKKSIFAKMVIVLVLLGLCYPYVRQYLLIDNCLDSGGSWSSKYFKCGSVK</sequence>
<keyword evidence="1" id="KW-0812">Transmembrane</keyword>
<comment type="caution">
    <text evidence="2">The sequence shown here is derived from an EMBL/GenBank/DDBJ whole genome shotgun (WGS) entry which is preliminary data.</text>
</comment>
<evidence type="ECO:0000313" key="3">
    <source>
        <dbReference type="Proteomes" id="UP000033684"/>
    </source>
</evidence>
<accession>A0A0F3IL74</accession>
<dbReference type="AlphaFoldDB" id="A0A0F3IL74"/>
<reference evidence="2 3" key="2">
    <citation type="journal article" date="2016" name="Microb. Ecol.">
        <title>Genome Characteristics of a Novel Type I Methanotroph (Sn10-6) Isolated from a Flooded Indian Rice Field.</title>
        <authorList>
            <person name="Rahalkar M.C."/>
            <person name="Pandit P.S."/>
            <person name="Dhakephalkar P.K."/>
            <person name="Pore S."/>
            <person name="Arora P."/>
            <person name="Kapse N."/>
        </authorList>
    </citation>
    <scope>NUCLEOTIDE SEQUENCE [LARGE SCALE GENOMIC DNA]</scope>
    <source>
        <strain evidence="2 3">Sn10-6</strain>
    </source>
</reference>
<keyword evidence="1" id="KW-1133">Transmembrane helix</keyword>
<feature type="transmembrane region" description="Helical" evidence="1">
    <location>
        <begin position="23"/>
        <end position="43"/>
    </location>
</feature>
<evidence type="ECO:0000313" key="2">
    <source>
        <dbReference type="EMBL" id="KJV06309.1"/>
    </source>
</evidence>
<reference evidence="3" key="1">
    <citation type="submission" date="2015-03" db="EMBL/GenBank/DDBJ databases">
        <title>Draft genome sequence of a novel methanotroph (Sn10-6) isolated from flooded ricefield rhizosphere in India.</title>
        <authorList>
            <person name="Pandit P.S."/>
            <person name="Pore S.D."/>
            <person name="Arora P."/>
            <person name="Kapse N.G."/>
            <person name="Dhakephalkar P.K."/>
            <person name="Rahalkar M.C."/>
        </authorList>
    </citation>
    <scope>NUCLEOTIDE SEQUENCE [LARGE SCALE GENOMIC DNA]</scope>
    <source>
        <strain evidence="3">Sn10-6</strain>
    </source>
</reference>
<protein>
    <submittedName>
        <fullName evidence="2">Uncharacterized protein</fullName>
    </submittedName>
</protein>
<dbReference type="Proteomes" id="UP000033684">
    <property type="component" value="Unassembled WGS sequence"/>
</dbReference>
<gene>
    <name evidence="2" type="ORF">VZ94_12315</name>
</gene>
<keyword evidence="3" id="KW-1185">Reference proteome</keyword>
<keyword evidence="1" id="KW-0472">Membrane</keyword>
<feature type="transmembrane region" description="Helical" evidence="1">
    <location>
        <begin position="55"/>
        <end position="73"/>
    </location>
</feature>
<proteinExistence type="predicted"/>
<organism evidence="2 3">
    <name type="scientific">Methylocucumis oryzae</name>
    <dbReference type="NCBI Taxonomy" id="1632867"/>
    <lineage>
        <taxon>Bacteria</taxon>
        <taxon>Pseudomonadati</taxon>
        <taxon>Pseudomonadota</taxon>
        <taxon>Gammaproteobacteria</taxon>
        <taxon>Methylococcales</taxon>
        <taxon>Methylococcaceae</taxon>
        <taxon>Methylocucumis</taxon>
    </lineage>
</organism>
<dbReference type="EMBL" id="LAJX01000119">
    <property type="protein sequence ID" value="KJV06309.1"/>
    <property type="molecule type" value="Genomic_DNA"/>
</dbReference>